<reference evidence="1 2" key="1">
    <citation type="submission" date="2018-11" db="EMBL/GenBank/DDBJ databases">
        <title>Genome sequencing and analysis.</title>
        <authorList>
            <person name="Huang Y.-T."/>
        </authorList>
    </citation>
    <scope>NUCLEOTIDE SEQUENCE [LARGE SCALE GENOMIC DNA]</scope>
    <source>
        <strain evidence="1 2">SHIN</strain>
        <plasmid evidence="1">p1</plasmid>
    </source>
</reference>
<dbReference type="EMBL" id="PKQI01000006">
    <property type="protein sequence ID" value="NNV23885.1"/>
    <property type="molecule type" value="Genomic_DNA"/>
</dbReference>
<comment type="caution">
    <text evidence="1">The sequence shown here is derived from an EMBL/GenBank/DDBJ whole genome shotgun (WGS) entry which is preliminary data.</text>
</comment>
<proteinExistence type="predicted"/>
<geneLocation type="plasmid" evidence="1">
    <name>p1</name>
</geneLocation>
<accession>A0A7Y3TC13</accession>
<dbReference type="AlphaFoldDB" id="A0A7Y3TC13"/>
<gene>
    <name evidence="1" type="ORF">EHE22_26385</name>
</gene>
<sequence length="127" mass="14941">MVHIILIADTLQTIHRTRNGVIRREPVQNLGSERRRNRRRRRNWLRSSNEIVLFFQGFVNQDPEDDRPEIWLGNILDEYPTLETLLNEVKRRGYKIGALEHSAIIEMMREAGEKPVPSLAERLGLMI</sequence>
<evidence type="ECO:0000313" key="1">
    <source>
        <dbReference type="EMBL" id="NNV23885.1"/>
    </source>
</evidence>
<organism evidence="1 2">
    <name type="scientific">Brucella pseudogrignonensis</name>
    <dbReference type="NCBI Taxonomy" id="419475"/>
    <lineage>
        <taxon>Bacteria</taxon>
        <taxon>Pseudomonadati</taxon>
        <taxon>Pseudomonadota</taxon>
        <taxon>Alphaproteobacteria</taxon>
        <taxon>Hyphomicrobiales</taxon>
        <taxon>Brucellaceae</taxon>
        <taxon>Brucella/Ochrobactrum group</taxon>
        <taxon>Brucella</taxon>
    </lineage>
</organism>
<name>A0A7Y3TC13_9HYPH</name>
<protein>
    <submittedName>
        <fullName evidence="1">Uncharacterized protein</fullName>
    </submittedName>
</protein>
<dbReference type="RefSeq" id="WP_171380675.1">
    <property type="nucleotide sequence ID" value="NZ_PKQI01000006.1"/>
</dbReference>
<keyword evidence="1" id="KW-0614">Plasmid</keyword>
<dbReference type="Proteomes" id="UP000526233">
    <property type="component" value="Unassembled WGS sequence"/>
</dbReference>
<evidence type="ECO:0000313" key="2">
    <source>
        <dbReference type="Proteomes" id="UP000526233"/>
    </source>
</evidence>